<protein>
    <submittedName>
        <fullName evidence="1">Uncharacterized protein</fullName>
    </submittedName>
</protein>
<accession>A0AAN8FRG4</accession>
<dbReference type="EMBL" id="WIXE01008444">
    <property type="protein sequence ID" value="KAK5979317.1"/>
    <property type="molecule type" value="Genomic_DNA"/>
</dbReference>
<reference evidence="1 2" key="1">
    <citation type="submission" date="2019-10" db="EMBL/GenBank/DDBJ databases">
        <title>Assembly and Annotation for the nematode Trichostrongylus colubriformis.</title>
        <authorList>
            <person name="Martin J."/>
        </authorList>
    </citation>
    <scope>NUCLEOTIDE SEQUENCE [LARGE SCALE GENOMIC DNA]</scope>
    <source>
        <strain evidence="1">G859</strain>
        <tissue evidence="1">Whole worm</tissue>
    </source>
</reference>
<keyword evidence="2" id="KW-1185">Reference proteome</keyword>
<proteinExistence type="predicted"/>
<organism evidence="1 2">
    <name type="scientific">Trichostrongylus colubriformis</name>
    <name type="common">Black scour worm</name>
    <dbReference type="NCBI Taxonomy" id="6319"/>
    <lineage>
        <taxon>Eukaryota</taxon>
        <taxon>Metazoa</taxon>
        <taxon>Ecdysozoa</taxon>
        <taxon>Nematoda</taxon>
        <taxon>Chromadorea</taxon>
        <taxon>Rhabditida</taxon>
        <taxon>Rhabditina</taxon>
        <taxon>Rhabditomorpha</taxon>
        <taxon>Strongyloidea</taxon>
        <taxon>Trichostrongylidae</taxon>
        <taxon>Trichostrongylus</taxon>
    </lineage>
</organism>
<evidence type="ECO:0000313" key="2">
    <source>
        <dbReference type="Proteomes" id="UP001331761"/>
    </source>
</evidence>
<evidence type="ECO:0000313" key="1">
    <source>
        <dbReference type="EMBL" id="KAK5979317.1"/>
    </source>
</evidence>
<comment type="caution">
    <text evidence="1">The sequence shown here is derived from an EMBL/GenBank/DDBJ whole genome shotgun (WGS) entry which is preliminary data.</text>
</comment>
<gene>
    <name evidence="1" type="ORF">GCK32_014759</name>
</gene>
<dbReference type="AlphaFoldDB" id="A0AAN8FRG4"/>
<name>A0AAN8FRG4_TRICO</name>
<sequence>MHYLAVQLINMRKCKKPIPKKRRNELMRIWDHLLEFDSLRELFIHDDFYDVLQRHLIIKQQSVPVE</sequence>
<dbReference type="Proteomes" id="UP001331761">
    <property type="component" value="Unassembled WGS sequence"/>
</dbReference>